<keyword evidence="4" id="KW-0572">Peptidoglycan-anchor</keyword>
<proteinExistence type="predicted"/>
<dbReference type="Proteomes" id="UP001225576">
    <property type="component" value="Unassembled WGS sequence"/>
</dbReference>
<dbReference type="InterPro" id="IPR015919">
    <property type="entry name" value="Cadherin-like_sf"/>
</dbReference>
<reference evidence="9" key="1">
    <citation type="submission" date="2023-05" db="EMBL/GenBank/DDBJ databases">
        <title>Genomic Catalog of Human Bladder Bacteria.</title>
        <authorList>
            <person name="Du J."/>
        </authorList>
    </citation>
    <scope>NUCLEOTIDE SEQUENCE</scope>
    <source>
        <strain evidence="9">UMB1304A</strain>
    </source>
</reference>
<keyword evidence="1" id="KW-0134">Cell wall</keyword>
<dbReference type="Pfam" id="PF18957">
    <property type="entry name" value="RibLong"/>
    <property type="match status" value="1"/>
</dbReference>
<dbReference type="SUPFAM" id="SSF49313">
    <property type="entry name" value="Cadherin-like"/>
    <property type="match status" value="1"/>
</dbReference>
<name>A0AAW6ZM47_9ACTO</name>
<keyword evidence="6" id="KW-0472">Membrane</keyword>
<keyword evidence="3" id="KW-0732">Signal</keyword>
<feature type="region of interest" description="Disordered" evidence="5">
    <location>
        <begin position="691"/>
        <end position="728"/>
    </location>
</feature>
<dbReference type="InterPro" id="IPR013783">
    <property type="entry name" value="Ig-like_fold"/>
</dbReference>
<keyword evidence="6" id="KW-1133">Transmembrane helix</keyword>
<protein>
    <submittedName>
        <fullName evidence="9">Rib/alpha-like domain-containing protein</fullName>
    </submittedName>
</protein>
<dbReference type="GO" id="GO:0005509">
    <property type="term" value="F:calcium ion binding"/>
    <property type="evidence" value="ECO:0007669"/>
    <property type="project" value="InterPro"/>
</dbReference>
<dbReference type="Gene3D" id="2.60.40.10">
    <property type="entry name" value="Immunoglobulins"/>
    <property type="match status" value="3"/>
</dbReference>
<dbReference type="GO" id="GO:0005975">
    <property type="term" value="P:carbohydrate metabolic process"/>
    <property type="evidence" value="ECO:0007669"/>
    <property type="project" value="UniProtKB-ARBA"/>
</dbReference>
<feature type="region of interest" description="Disordered" evidence="5">
    <location>
        <begin position="837"/>
        <end position="856"/>
    </location>
</feature>
<accession>A0AAW6ZM47</accession>
<evidence type="ECO:0000313" key="9">
    <source>
        <dbReference type="EMBL" id="MDK8601908.1"/>
    </source>
</evidence>
<dbReference type="InterPro" id="IPR002792">
    <property type="entry name" value="TRAM_dom"/>
</dbReference>
<gene>
    <name evidence="9" type="ORF">QP858_05455</name>
</gene>
<feature type="compositionally biased region" description="Basic and acidic residues" evidence="5">
    <location>
        <begin position="843"/>
        <end position="856"/>
    </location>
</feature>
<evidence type="ECO:0000256" key="1">
    <source>
        <dbReference type="ARBA" id="ARBA00022512"/>
    </source>
</evidence>
<evidence type="ECO:0000313" key="10">
    <source>
        <dbReference type="Proteomes" id="UP001225576"/>
    </source>
</evidence>
<dbReference type="InterPro" id="IPR028974">
    <property type="entry name" value="TSP_type-3_rpt"/>
</dbReference>
<dbReference type="Pfam" id="PF05345">
    <property type="entry name" value="He_PIG"/>
    <property type="match status" value="2"/>
</dbReference>
<feature type="domain" description="Gram-positive cocci surface proteins LPxTG" evidence="7">
    <location>
        <begin position="1140"/>
        <end position="1180"/>
    </location>
</feature>
<dbReference type="NCBIfam" id="NF038186">
    <property type="entry name" value="YPDG_rpt"/>
    <property type="match status" value="1"/>
</dbReference>
<evidence type="ECO:0000259" key="7">
    <source>
        <dbReference type="PROSITE" id="PS50847"/>
    </source>
</evidence>
<feature type="region of interest" description="Disordered" evidence="5">
    <location>
        <begin position="940"/>
        <end position="978"/>
    </location>
</feature>
<dbReference type="PROSITE" id="PS50847">
    <property type="entry name" value="GRAM_POS_ANCHORING"/>
    <property type="match status" value="1"/>
</dbReference>
<feature type="region of interest" description="Disordered" evidence="5">
    <location>
        <begin position="526"/>
        <end position="560"/>
    </location>
</feature>
<keyword evidence="6" id="KW-0812">Transmembrane</keyword>
<dbReference type="RefSeq" id="WP_285321435.1">
    <property type="nucleotide sequence ID" value="NZ_JASPDQ010000010.1"/>
</dbReference>
<dbReference type="InterPro" id="IPR019931">
    <property type="entry name" value="LPXTG_anchor"/>
</dbReference>
<evidence type="ECO:0000256" key="4">
    <source>
        <dbReference type="ARBA" id="ARBA00023088"/>
    </source>
</evidence>
<dbReference type="GO" id="GO:0016020">
    <property type="term" value="C:membrane"/>
    <property type="evidence" value="ECO:0007669"/>
    <property type="project" value="InterPro"/>
</dbReference>
<dbReference type="InterPro" id="IPR044055">
    <property type="entry name" value="RibLong"/>
</dbReference>
<keyword evidence="2" id="KW-0964">Secreted</keyword>
<feature type="compositionally biased region" description="Low complexity" evidence="5">
    <location>
        <begin position="691"/>
        <end position="704"/>
    </location>
</feature>
<dbReference type="SUPFAM" id="SSF103647">
    <property type="entry name" value="TSP type-3 repeat"/>
    <property type="match status" value="1"/>
</dbReference>
<evidence type="ECO:0000256" key="6">
    <source>
        <dbReference type="SAM" id="Phobius"/>
    </source>
</evidence>
<feature type="domain" description="TRAM" evidence="8">
    <location>
        <begin position="1074"/>
        <end position="1134"/>
    </location>
</feature>
<evidence type="ECO:0000256" key="5">
    <source>
        <dbReference type="SAM" id="MobiDB-lite"/>
    </source>
</evidence>
<evidence type="ECO:0000256" key="2">
    <source>
        <dbReference type="ARBA" id="ARBA00022525"/>
    </source>
</evidence>
<evidence type="ECO:0000256" key="3">
    <source>
        <dbReference type="ARBA" id="ARBA00022729"/>
    </source>
</evidence>
<evidence type="ECO:0000259" key="8">
    <source>
        <dbReference type="PROSITE" id="PS50926"/>
    </source>
</evidence>
<organism evidence="9 10">
    <name type="scientific">Trueperella bernardiae</name>
    <dbReference type="NCBI Taxonomy" id="59561"/>
    <lineage>
        <taxon>Bacteria</taxon>
        <taxon>Bacillati</taxon>
        <taxon>Actinomycetota</taxon>
        <taxon>Actinomycetes</taxon>
        <taxon>Actinomycetales</taxon>
        <taxon>Actinomycetaceae</taxon>
        <taxon>Trueperella</taxon>
    </lineage>
</organism>
<sequence length="1180" mass="123496">MSGTTRFIESYASNNTGFEYTGPIEGVKVYVQWREGAGNADFPYSYSPIYYSTADAQGNFSIDMKPYFDSIGRVRYFEGRVDAGAPGTKDLAGNDSRLGWREKVRIWAELPDGTKADYRLINHYATSWLPADPTLDNTVMATWDSGKSSIRGVYINYAKNTDNVLAKPDRNDWAVSGEGNNVGKGLDGSVGGTVFWNANVPNGAIDFSTSMLYQGGADYPLSGITIQGSYLSDEAVAAIKVHAAAAFAGKTLRGNGWTATDENSLQAWISEQIKADPTWVAETVTATTGADGKYQLYFRGIYGNSADACGITGDKCHKLADSWDTGSFLNGNLQSKHTNWDWMYVAPVDLPNNVGVMSPWSIQRWQRVDGRGTWNGANFGQVGFAVGGTIDSVTLADILLSPAPLEFDVVNYDTQLNPAAPGDTAKTYTGGVLTNENLTYDIVWTDQKGNQVHECTGLTPDTNLSLASCDYQVPADLTADTVYTATLYGVNDGQRGASLGSDAFLATRGTELPWGSKYSDYDEEALPKAPDGTTLSGLTADGVPDGLSMDPDTGKITGKPTETGRFLVKVTGNASVPRDGADPVDVRLARTYIVVVTDTPLMAGVRGTEYNQEVTPTGFEDSGYTLGEIKSVDNLPAGLTYNADTKTITGTPTEIVTADEQQPNVTVTYTVTRETPNGTETKDVTDIVPLPVVAGDSDGDGVPDPADPDNPKPGEDQCPDTPKGEKVDENGCSLAQLFEPAYADSTAVAGGDPVTVSPTFTKKDTDGTVDAPAGTTFALAKGAPDWASIDANTGEITFAPGADVPAGDVNVPVVVTYPDNGGTDAVNAKVTVTVTDTDGDNVPDGKDQCPDTPEGAKVDETGCAVAPSVPNVPEINGEVNKPIDPVVVPVENPGKATDLVCTAKGLADGLTIAYDAEKGACVITGTPTAPIDGNYTVTVEGKTPDSGKEVNTSNDGKITVTEPEAPKSPDWGNGSGKPGETVVIPNDGGPVPDGTTVETDGPGKVTIDENGNVVVDIDKDAKPGDKIVVIVKDKDGNEIDKIEVTVTDPDKQPEADKPNWGDGSVKPGETVVIPNDGGKVPGDAKVTVEGPGKAQIDKDGNLVITADPNAKPGDKITVTVTDKDGNVLDTSTITVAGKTAPKSGTGKLSYTGATVGGLAAAATMLTAAGAFLVSRKRRED</sequence>
<dbReference type="PROSITE" id="PS50926">
    <property type="entry name" value="TRAM"/>
    <property type="match status" value="1"/>
</dbReference>
<comment type="caution">
    <text evidence="9">The sequence shown here is derived from an EMBL/GenBank/DDBJ whole genome shotgun (WGS) entry which is preliminary data.</text>
</comment>
<dbReference type="AlphaFoldDB" id="A0AAW6ZM47"/>
<feature type="transmembrane region" description="Helical" evidence="6">
    <location>
        <begin position="1148"/>
        <end position="1173"/>
    </location>
</feature>
<dbReference type="EMBL" id="JASPDQ010000010">
    <property type="protein sequence ID" value="MDK8601908.1"/>
    <property type="molecule type" value="Genomic_DNA"/>
</dbReference>